<dbReference type="EMBL" id="BSTI01000026">
    <property type="protein sequence ID" value="GLY70809.1"/>
    <property type="molecule type" value="Genomic_DNA"/>
</dbReference>
<keyword evidence="2" id="KW-1185">Reference proteome</keyword>
<gene>
    <name evidence="1" type="ORF">Atai01_74280</name>
</gene>
<organism evidence="1 2">
    <name type="scientific">Amycolatopsis taiwanensis</name>
    <dbReference type="NCBI Taxonomy" id="342230"/>
    <lineage>
        <taxon>Bacteria</taxon>
        <taxon>Bacillati</taxon>
        <taxon>Actinomycetota</taxon>
        <taxon>Actinomycetes</taxon>
        <taxon>Pseudonocardiales</taxon>
        <taxon>Pseudonocardiaceae</taxon>
        <taxon>Amycolatopsis</taxon>
    </lineage>
</organism>
<accession>A0A9W6VKN7</accession>
<comment type="caution">
    <text evidence="1">The sequence shown here is derived from an EMBL/GenBank/DDBJ whole genome shotgun (WGS) entry which is preliminary data.</text>
</comment>
<sequence length="159" mass="17649">MNTGRGVEMTEWTPVVYRGDGAWIGIMPDGRIGVGVELEGRATLEGSGFVPMWPFMERELSVCLGEFSRAWESLNGGGVSTPAKLIELTVGSAWNSGRPYWMQLAVPWVIEMAQQSNFDREFIQNLLGEMVDSEVLDPELRDHVQRASSYLNDRHGDGG</sequence>
<reference evidence="1" key="1">
    <citation type="submission" date="2023-03" db="EMBL/GenBank/DDBJ databases">
        <title>Amycolatopsis taiwanensis NBRC 103393.</title>
        <authorList>
            <person name="Ichikawa N."/>
            <person name="Sato H."/>
            <person name="Tonouchi N."/>
        </authorList>
    </citation>
    <scope>NUCLEOTIDE SEQUENCE</scope>
    <source>
        <strain evidence="1">NBRC 103393</strain>
    </source>
</reference>
<evidence type="ECO:0000313" key="1">
    <source>
        <dbReference type="EMBL" id="GLY70809.1"/>
    </source>
</evidence>
<proteinExistence type="predicted"/>
<protein>
    <submittedName>
        <fullName evidence="1">Uncharacterized protein</fullName>
    </submittedName>
</protein>
<dbReference type="Proteomes" id="UP001165136">
    <property type="component" value="Unassembled WGS sequence"/>
</dbReference>
<evidence type="ECO:0000313" key="2">
    <source>
        <dbReference type="Proteomes" id="UP001165136"/>
    </source>
</evidence>
<dbReference type="AlphaFoldDB" id="A0A9W6VKN7"/>
<name>A0A9W6VKN7_9PSEU</name>